<dbReference type="RefSeq" id="WP_259612514.1">
    <property type="nucleotide sequence ID" value="NZ_CP091139.2"/>
</dbReference>
<feature type="region of interest" description="Disordered" evidence="1">
    <location>
        <begin position="35"/>
        <end position="73"/>
    </location>
</feature>
<accession>A0ABY5NL19</accession>
<organism evidence="2 3">
    <name type="scientific">Microbacterium elymi</name>
    <dbReference type="NCBI Taxonomy" id="2909587"/>
    <lineage>
        <taxon>Bacteria</taxon>
        <taxon>Bacillati</taxon>
        <taxon>Actinomycetota</taxon>
        <taxon>Actinomycetes</taxon>
        <taxon>Micrococcales</taxon>
        <taxon>Microbacteriaceae</taxon>
        <taxon>Microbacterium</taxon>
    </lineage>
</organism>
<keyword evidence="3" id="KW-1185">Reference proteome</keyword>
<reference evidence="2" key="1">
    <citation type="submission" date="2022-01" db="EMBL/GenBank/DDBJ databases">
        <title>Microbacterium eymi and Microbacterium rhizovicinus sp. nov., isolated from the rhizospheric soil of Elymus tsukushiensis, a plant native to the Dokdo Islands, Republic of Korea.</title>
        <authorList>
            <person name="Hwang Y.J."/>
        </authorList>
    </citation>
    <scope>NUCLEOTIDE SEQUENCE</scope>
    <source>
        <strain evidence="2">KUDC0405</strain>
    </source>
</reference>
<name>A0ABY5NL19_9MICO</name>
<evidence type="ECO:0000256" key="1">
    <source>
        <dbReference type="SAM" id="MobiDB-lite"/>
    </source>
</evidence>
<evidence type="ECO:0000313" key="3">
    <source>
        <dbReference type="Proteomes" id="UP001054811"/>
    </source>
</evidence>
<gene>
    <name evidence="2" type="ORF">L2X98_22255</name>
</gene>
<protein>
    <submittedName>
        <fullName evidence="2">Uncharacterized protein</fullName>
    </submittedName>
</protein>
<evidence type="ECO:0000313" key="2">
    <source>
        <dbReference type="EMBL" id="UUT35883.1"/>
    </source>
</evidence>
<dbReference type="EMBL" id="CP091139">
    <property type="protein sequence ID" value="UUT35883.1"/>
    <property type="molecule type" value="Genomic_DNA"/>
</dbReference>
<dbReference type="Proteomes" id="UP001054811">
    <property type="component" value="Chromosome"/>
</dbReference>
<sequence>MSETEEVADLMPYHGEQIHLRGAAPHPQPAAFVSMTTAFDPSDPRSRPGSSPTLAEKPLNDADGSTARHSPSACVTAAASVPALSASVPGATGVAGAAAACSR</sequence>
<proteinExistence type="predicted"/>